<feature type="domain" description="DUF4246" evidence="2">
    <location>
        <begin position="5"/>
        <end position="62"/>
    </location>
</feature>
<dbReference type="InterPro" id="IPR049207">
    <property type="entry name" value="DUF4246_N"/>
</dbReference>
<name>A0A1R1XRJ3_9FUNG</name>
<gene>
    <name evidence="3" type="ORF">AYI69_g7486</name>
</gene>
<dbReference type="Proteomes" id="UP000187429">
    <property type="component" value="Unassembled WGS sequence"/>
</dbReference>
<feature type="domain" description="DUF4246" evidence="1">
    <location>
        <begin position="97"/>
        <end position="265"/>
    </location>
</feature>
<dbReference type="AlphaFoldDB" id="A0A1R1XRJ3"/>
<evidence type="ECO:0000259" key="1">
    <source>
        <dbReference type="Pfam" id="PF14033"/>
    </source>
</evidence>
<dbReference type="PANTHER" id="PTHR33119:SF1">
    <property type="entry name" value="FE2OG DIOXYGENASE DOMAIN-CONTAINING PROTEIN"/>
    <property type="match status" value="1"/>
</dbReference>
<sequence>MNLKKITEIFLSPFAGEDCTSGIKPYLLLELQVMSILCEIKNKINWAQKIKSDEIRSSWIQELSAEFSHIVIKSAFDELDRCVDKISEGEVLPGPVDRTYTSDTIIPLNLQNDLINQAKKLENVPEEDLDWHPGSKKQVLDLVHPSLFPVIFGETRAIANSVEPNEVECWKSAIGTGKVENVKSKSPKDFQIYLPFFIENSQESNYYSYKYQWLPSEVEIDSKGKAKIVSYINNLHPDIHQELYITIEKIFERIIPLIQNTLTDCISTTIDNLSPRLNKDNYYNESFNDFVNRVCTPESLLTDEESI</sequence>
<dbReference type="EMBL" id="LSSM01003634">
    <property type="protein sequence ID" value="OMJ17287.1"/>
    <property type="molecule type" value="Genomic_DNA"/>
</dbReference>
<dbReference type="OrthoDB" id="415532at2759"/>
<evidence type="ECO:0000313" key="4">
    <source>
        <dbReference type="Proteomes" id="UP000187429"/>
    </source>
</evidence>
<dbReference type="Pfam" id="PF14033">
    <property type="entry name" value="DUF4246"/>
    <property type="match status" value="1"/>
</dbReference>
<comment type="caution">
    <text evidence="3">The sequence shown here is derived from an EMBL/GenBank/DDBJ whole genome shotgun (WGS) entry which is preliminary data.</text>
</comment>
<evidence type="ECO:0000313" key="3">
    <source>
        <dbReference type="EMBL" id="OMJ17287.1"/>
    </source>
</evidence>
<accession>A0A1R1XRJ3</accession>
<dbReference type="PANTHER" id="PTHR33119">
    <property type="entry name" value="IFI3P"/>
    <property type="match status" value="1"/>
</dbReference>
<keyword evidence="4" id="KW-1185">Reference proteome</keyword>
<reference evidence="4" key="1">
    <citation type="submission" date="2017-01" db="EMBL/GenBank/DDBJ databases">
        <authorList>
            <person name="Wang Y."/>
            <person name="White M."/>
            <person name="Kvist S."/>
            <person name="Moncalvo J.-M."/>
        </authorList>
    </citation>
    <scope>NUCLEOTIDE SEQUENCE [LARGE SCALE GENOMIC DNA]</scope>
    <source>
        <strain evidence="4">ID-206-W2</strain>
    </source>
</reference>
<proteinExistence type="predicted"/>
<dbReference type="InterPro" id="IPR049192">
    <property type="entry name" value="DUF4246_C"/>
</dbReference>
<dbReference type="InterPro" id="IPR025340">
    <property type="entry name" value="DUF4246"/>
</dbReference>
<dbReference type="Pfam" id="PF21666">
    <property type="entry name" value="DUF4246_N"/>
    <property type="match status" value="1"/>
</dbReference>
<organism evidence="3 4">
    <name type="scientific">Smittium culicis</name>
    <dbReference type="NCBI Taxonomy" id="133412"/>
    <lineage>
        <taxon>Eukaryota</taxon>
        <taxon>Fungi</taxon>
        <taxon>Fungi incertae sedis</taxon>
        <taxon>Zoopagomycota</taxon>
        <taxon>Kickxellomycotina</taxon>
        <taxon>Harpellomycetes</taxon>
        <taxon>Harpellales</taxon>
        <taxon>Legeriomycetaceae</taxon>
        <taxon>Smittium</taxon>
    </lineage>
</organism>
<evidence type="ECO:0000259" key="2">
    <source>
        <dbReference type="Pfam" id="PF21666"/>
    </source>
</evidence>
<protein>
    <submittedName>
        <fullName evidence="3">Uncharacterized protein</fullName>
    </submittedName>
</protein>